<dbReference type="OrthoDB" id="6398207at2"/>
<dbReference type="Gene3D" id="3.40.50.360">
    <property type="match status" value="1"/>
</dbReference>
<dbReference type="RefSeq" id="WP_006523544.1">
    <property type="nucleotide sequence ID" value="NC_021184.1"/>
</dbReference>
<sequence>MKILGIVGSQRKNGNTSRLVMKVLQGAEKEGAMTELVFLHDYKFAGCRGCEKCRESCQCVINDDMQKLYPLLLEADGLVLGSPTYFYNVSANMKKFIDRCYSMEVFAKDDRSCWVGISEAMGGKYAVALTVCEQHDEHYMGFTMEALTRPLVDLGYRVIDTVKAVGFLKPGEVSENAGILEKSVTAGKRLAKTIKLRKELETKLRSGTAWPLLNRN</sequence>
<dbReference type="Proteomes" id="UP000013520">
    <property type="component" value="Chromosome"/>
</dbReference>
<organism evidence="4 5">
    <name type="scientific">Desulfoscipio gibsoniae DSM 7213</name>
    <dbReference type="NCBI Taxonomy" id="767817"/>
    <lineage>
        <taxon>Bacteria</taxon>
        <taxon>Bacillati</taxon>
        <taxon>Bacillota</taxon>
        <taxon>Clostridia</taxon>
        <taxon>Eubacteriales</taxon>
        <taxon>Desulfallaceae</taxon>
        <taxon>Desulfoscipio</taxon>
    </lineage>
</organism>
<gene>
    <name evidence="4" type="ORF">Desgi_2873</name>
</gene>
<dbReference type="InterPro" id="IPR005025">
    <property type="entry name" value="FMN_Rdtase-like_dom"/>
</dbReference>
<protein>
    <submittedName>
        <fullName evidence="4">Multimeric flavodoxin WrbA</fullName>
    </submittedName>
</protein>
<dbReference type="GO" id="GO:0016491">
    <property type="term" value="F:oxidoreductase activity"/>
    <property type="evidence" value="ECO:0007669"/>
    <property type="project" value="InterPro"/>
</dbReference>
<keyword evidence="1" id="KW-0285">Flavoprotein</keyword>
<dbReference type="eggNOG" id="COG0655">
    <property type="taxonomic scope" value="Bacteria"/>
</dbReference>
<dbReference type="STRING" id="767817.Desgi_2873"/>
<proteinExistence type="predicted"/>
<evidence type="ECO:0000313" key="5">
    <source>
        <dbReference type="Proteomes" id="UP000013520"/>
    </source>
</evidence>
<dbReference type="EMBL" id="CP003273">
    <property type="protein sequence ID" value="AGL02273.1"/>
    <property type="molecule type" value="Genomic_DNA"/>
</dbReference>
<dbReference type="AlphaFoldDB" id="R4KGD0"/>
<evidence type="ECO:0000256" key="2">
    <source>
        <dbReference type="ARBA" id="ARBA00022643"/>
    </source>
</evidence>
<keyword evidence="2" id="KW-0288">FMN</keyword>
<dbReference type="Pfam" id="PF03358">
    <property type="entry name" value="FMN_red"/>
    <property type="match status" value="1"/>
</dbReference>
<feature type="domain" description="NADPH-dependent FMN reductase-like" evidence="3">
    <location>
        <begin position="1"/>
        <end position="108"/>
    </location>
</feature>
<evidence type="ECO:0000313" key="4">
    <source>
        <dbReference type="EMBL" id="AGL02273.1"/>
    </source>
</evidence>
<evidence type="ECO:0000256" key="1">
    <source>
        <dbReference type="ARBA" id="ARBA00022630"/>
    </source>
</evidence>
<keyword evidence="5" id="KW-1185">Reference proteome</keyword>
<reference evidence="4 5" key="1">
    <citation type="submission" date="2012-01" db="EMBL/GenBank/DDBJ databases">
        <title>Complete sequence of Desulfotomaculum gibsoniae DSM 7213.</title>
        <authorList>
            <consortium name="US DOE Joint Genome Institute"/>
            <person name="Lucas S."/>
            <person name="Han J."/>
            <person name="Lapidus A."/>
            <person name="Cheng J.-F."/>
            <person name="Goodwin L."/>
            <person name="Pitluck S."/>
            <person name="Peters L."/>
            <person name="Ovchinnikova G."/>
            <person name="Teshima H."/>
            <person name="Detter J.C."/>
            <person name="Han C."/>
            <person name="Tapia R."/>
            <person name="Land M."/>
            <person name="Hauser L."/>
            <person name="Kyrpides N."/>
            <person name="Ivanova N."/>
            <person name="Pagani I."/>
            <person name="Parshina S."/>
            <person name="Plugge C."/>
            <person name="Muyzer G."/>
            <person name="Kuever J."/>
            <person name="Ivanova A."/>
            <person name="Nazina T."/>
            <person name="Klenk H.-P."/>
            <person name="Brambilla E."/>
            <person name="Spring S."/>
            <person name="Stams A.F."/>
            <person name="Woyke T."/>
        </authorList>
    </citation>
    <scope>NUCLEOTIDE SEQUENCE [LARGE SCALE GENOMIC DNA]</scope>
    <source>
        <strain evidence="4 5">DSM 7213</strain>
    </source>
</reference>
<dbReference type="InterPro" id="IPR029039">
    <property type="entry name" value="Flavoprotein-like_sf"/>
</dbReference>
<dbReference type="PANTHER" id="PTHR43278:SF2">
    <property type="entry name" value="IRON-SULFUR FLAVOPROTEIN"/>
    <property type="match status" value="1"/>
</dbReference>
<dbReference type="PANTHER" id="PTHR43278">
    <property type="entry name" value="NAD(P)H-DEPENDENT FMN-CONTAINING OXIDOREDUCTASE YWQN-RELATED"/>
    <property type="match status" value="1"/>
</dbReference>
<evidence type="ECO:0000259" key="3">
    <source>
        <dbReference type="Pfam" id="PF03358"/>
    </source>
</evidence>
<accession>R4KGD0</accession>
<dbReference type="InterPro" id="IPR051796">
    <property type="entry name" value="ISF_SsuE-like"/>
</dbReference>
<name>R4KGD0_9FIRM</name>
<dbReference type="SUPFAM" id="SSF52218">
    <property type="entry name" value="Flavoproteins"/>
    <property type="match status" value="1"/>
</dbReference>
<dbReference type="KEGG" id="dgi:Desgi_2873"/>
<dbReference type="HOGENOM" id="CLU_050993_4_2_9"/>